<comment type="similarity">
    <text evidence="1">Belongs to the ROK (NagC/XylR) family.</text>
</comment>
<keyword evidence="3" id="KW-0418">Kinase</keyword>
<evidence type="ECO:0000256" key="1">
    <source>
        <dbReference type="ARBA" id="ARBA00006479"/>
    </source>
</evidence>
<dbReference type="EMBL" id="FMZM01000015">
    <property type="protein sequence ID" value="SDE11599.1"/>
    <property type="molecule type" value="Genomic_DNA"/>
</dbReference>
<dbReference type="OrthoDB" id="3189808at2"/>
<dbReference type="InterPro" id="IPR036390">
    <property type="entry name" value="WH_DNA-bd_sf"/>
</dbReference>
<dbReference type="InterPro" id="IPR000835">
    <property type="entry name" value="HTH_MarR-typ"/>
</dbReference>
<gene>
    <name evidence="3" type="ORF">SAMN05421872_11536</name>
</gene>
<evidence type="ECO:0000313" key="3">
    <source>
        <dbReference type="EMBL" id="SDE11599.1"/>
    </source>
</evidence>
<dbReference type="AlphaFoldDB" id="A0A1G7A9W1"/>
<protein>
    <submittedName>
        <fullName evidence="3">Sugar kinase of the NBD/HSP70 family, may contain an N-terminal HTH domain</fullName>
    </submittedName>
</protein>
<dbReference type="SUPFAM" id="SSF53067">
    <property type="entry name" value="Actin-like ATPase domain"/>
    <property type="match status" value="1"/>
</dbReference>
<dbReference type="PANTHER" id="PTHR18964:SF173">
    <property type="entry name" value="GLUCOKINASE"/>
    <property type="match status" value="1"/>
</dbReference>
<dbReference type="Gene3D" id="3.30.420.40">
    <property type="match status" value="2"/>
</dbReference>
<accession>A0A1G7A9W1</accession>
<dbReference type="Pfam" id="PF00480">
    <property type="entry name" value="ROK"/>
    <property type="match status" value="1"/>
</dbReference>
<dbReference type="InterPro" id="IPR000600">
    <property type="entry name" value="ROK"/>
</dbReference>
<dbReference type="SUPFAM" id="SSF46785">
    <property type="entry name" value="Winged helix' DNA-binding domain"/>
    <property type="match status" value="1"/>
</dbReference>
<dbReference type="GO" id="GO:0003700">
    <property type="term" value="F:DNA-binding transcription factor activity"/>
    <property type="evidence" value="ECO:0007669"/>
    <property type="project" value="InterPro"/>
</dbReference>
<dbReference type="Proteomes" id="UP000199034">
    <property type="component" value="Unassembled WGS sequence"/>
</dbReference>
<dbReference type="Pfam" id="PF12802">
    <property type="entry name" value="MarR_2"/>
    <property type="match status" value="1"/>
</dbReference>
<evidence type="ECO:0000313" key="4">
    <source>
        <dbReference type="Proteomes" id="UP000199034"/>
    </source>
</evidence>
<organism evidence="3 4">
    <name type="scientific">Nocardioides lianchengensis</name>
    <dbReference type="NCBI Taxonomy" id="1045774"/>
    <lineage>
        <taxon>Bacteria</taxon>
        <taxon>Bacillati</taxon>
        <taxon>Actinomycetota</taxon>
        <taxon>Actinomycetes</taxon>
        <taxon>Propionibacteriales</taxon>
        <taxon>Nocardioidaceae</taxon>
        <taxon>Nocardioides</taxon>
    </lineage>
</organism>
<dbReference type="PROSITE" id="PS01125">
    <property type="entry name" value="ROK"/>
    <property type="match status" value="1"/>
</dbReference>
<feature type="domain" description="HTH marR-type" evidence="2">
    <location>
        <begin position="14"/>
        <end position="59"/>
    </location>
</feature>
<dbReference type="InterPro" id="IPR049874">
    <property type="entry name" value="ROK_cs"/>
</dbReference>
<dbReference type="PANTHER" id="PTHR18964">
    <property type="entry name" value="ROK (REPRESSOR, ORF, KINASE) FAMILY"/>
    <property type="match status" value="1"/>
</dbReference>
<reference evidence="3 4" key="1">
    <citation type="submission" date="2016-10" db="EMBL/GenBank/DDBJ databases">
        <authorList>
            <person name="de Groot N.N."/>
        </authorList>
    </citation>
    <scope>NUCLEOTIDE SEQUENCE [LARGE SCALE GENOMIC DNA]</scope>
    <source>
        <strain evidence="3 4">CGMCC 4.6858</strain>
    </source>
</reference>
<name>A0A1G7A9W1_9ACTN</name>
<proteinExistence type="inferred from homology"/>
<dbReference type="InterPro" id="IPR043129">
    <property type="entry name" value="ATPase_NBD"/>
</dbReference>
<sequence>MNGENRSRGAGRRQVLAALGDHGPASRVDLGRRTGLSSSAISAVSQDLIAEGLVRERPAAVAEGQERRGRGRPAYLLSLVPPAGIVAGVDIGNTHVRVAVAAVGAAVLAERAATLGGADRPEDTIRRAAELTREVVTAAGRRLDELRLAVVGVPVPLEESSGRVADNNILPLWVGRRPGAELGELLGVQVVVDNDANLGALGEQRHGVDAASPQGSLVYLKLATGIGAGLVLDGRLFRGAGGTAGEIGHVQVDPSGVLCRCGSRGCLETVVSLPRLLGSLAPVTRDDLDADGLGDLVRDGHPGAVRVVADAGRRIGEVLASLVTVLNPGALVVGGHVGPLNALLAEHVRAAVEHGAQPAAAARVVVRASVLDDRAEVLGALAHASDVLVAEQRARVAL</sequence>
<keyword evidence="4" id="KW-1185">Reference proteome</keyword>
<evidence type="ECO:0000259" key="2">
    <source>
        <dbReference type="Pfam" id="PF12802"/>
    </source>
</evidence>
<dbReference type="InterPro" id="IPR036388">
    <property type="entry name" value="WH-like_DNA-bd_sf"/>
</dbReference>
<dbReference type="Gene3D" id="1.10.10.10">
    <property type="entry name" value="Winged helix-like DNA-binding domain superfamily/Winged helix DNA-binding domain"/>
    <property type="match status" value="1"/>
</dbReference>
<dbReference type="STRING" id="1045774.SAMN05421872_11536"/>
<dbReference type="RefSeq" id="WP_090860544.1">
    <property type="nucleotide sequence ID" value="NZ_FMZM01000015.1"/>
</dbReference>
<dbReference type="GO" id="GO:0016301">
    <property type="term" value="F:kinase activity"/>
    <property type="evidence" value="ECO:0007669"/>
    <property type="project" value="UniProtKB-KW"/>
</dbReference>
<keyword evidence="3" id="KW-0808">Transferase</keyword>